<dbReference type="NCBIfam" id="TIGR04057">
    <property type="entry name" value="SusC_RagA_signa"/>
    <property type="match status" value="1"/>
</dbReference>
<sequence length="1034" mass="112626">MASANSETSFLKVDLESSFQSIITGTVSDASGPLPGASVVVQGTTQGTQTDFDGNFTLETDSDAVLVISYIGYHTQEIALDGNTTVSVVLTEDASLLDEVVVVGYGTQTRGDLTGSVASVDVSEATKTPMVSAAEALQGRVSGVTITNNGNPGSSPVVRIRGYGTGNSNDPLYIIDGVQTDDANILNSINPADIDQMNVLKDGAAAIYGARASNGVVIITTKSGGYNMDTARVSLDMYTGFSSATNLPELLDTEQHGEMIWQSIRNDGGTPSHPQYGDGPNPVTPATLQRVPVTATVKPNGGTDWLDEIYRTAVTQNASITLENGNEQSKFLFSASYLNREGIQIATGYKRGSTRINSEFKIGDRIKIGQHTNISFSRKSGGQSWLNFATRMSPLVPVYDDDGAYAGNYSNDTGLSNPNNPVAEANRQADNFEKTFRVFGDIYATLDIIDGLQFKTSIGGSIKAYNDRRFRALIPESSEPISTNTLYEQDYDNYEWVWNNTLSYNKSFGEHNINALVGIEALNVKGKGKEISRTDYFFETPDYYLLENGGGAANVVYAYDNASALFSLFGTVNYNYAGKYFLTATVRQDESSRFIGDNKSDVFPSFSGGWVVSEEDFFPEGVVSRLKLKGSWGQLGNQTLPVDNPTYNISVLSEQYANYGFQGSGGVSQGAILESAGNENLKWETSETTNFGIELGFFENKLNLEAEYFVMNTKDLINPDNSLFSTTSIASNAPYVNLGSIENKGIDATLSYADELASGFRYGIDLNFSSYKNEVTELISTFQVGYEGFRNTGAVTRTQEGHPISSFYGRKVIGIFSSEAEVNASPDQGFENAADGVGRLIYSDINGDGTIDDDDRTFIGSPHPDFTYGVNLTAGYKNFDLSAFFQGSQGNEIFNNDRVYTDYPSFFNANRSVRVLDSWTPDNQNTSMPALSQSITNNETTATSFFVEDGSYMRLKNLQIGYSFDDKVAKMMGMDSVRFYLQGTNLFTITDYTGVDPELQPRYEDGRIDNLTIGVSDNNYPLASIYSLGVNLKF</sequence>
<evidence type="ECO:0000256" key="11">
    <source>
        <dbReference type="RuleBase" id="RU003357"/>
    </source>
</evidence>
<dbReference type="Gene3D" id="2.170.130.10">
    <property type="entry name" value="TonB-dependent receptor, plug domain"/>
    <property type="match status" value="1"/>
</dbReference>
<dbReference type="InterPro" id="IPR012910">
    <property type="entry name" value="Plug_dom"/>
</dbReference>
<evidence type="ECO:0000256" key="4">
    <source>
        <dbReference type="ARBA" id="ARBA00022692"/>
    </source>
</evidence>
<dbReference type="SUPFAM" id="SSF49464">
    <property type="entry name" value="Carboxypeptidase regulatory domain-like"/>
    <property type="match status" value="1"/>
</dbReference>
<dbReference type="PANTHER" id="PTHR30069:SF29">
    <property type="entry name" value="HEMOGLOBIN AND HEMOGLOBIN-HAPTOGLOBIN-BINDING PROTEIN 1-RELATED"/>
    <property type="match status" value="1"/>
</dbReference>
<dbReference type="Pfam" id="PF00593">
    <property type="entry name" value="TonB_dep_Rec_b-barrel"/>
    <property type="match status" value="1"/>
</dbReference>
<evidence type="ECO:0000256" key="3">
    <source>
        <dbReference type="ARBA" id="ARBA00022452"/>
    </source>
</evidence>
<evidence type="ECO:0000259" key="12">
    <source>
        <dbReference type="Pfam" id="PF00593"/>
    </source>
</evidence>
<comment type="similarity">
    <text evidence="10 11">Belongs to the TonB-dependent receptor family.</text>
</comment>
<comment type="subcellular location">
    <subcellularLocation>
        <location evidence="1 10">Cell outer membrane</location>
        <topology evidence="1 10">Multi-pass membrane protein</topology>
    </subcellularLocation>
</comment>
<gene>
    <name evidence="14" type="ORF">HZY62_19395</name>
</gene>
<evidence type="ECO:0000256" key="5">
    <source>
        <dbReference type="ARBA" id="ARBA00022729"/>
    </source>
</evidence>
<dbReference type="InterPro" id="IPR036942">
    <property type="entry name" value="Beta-barrel_TonB_sf"/>
</dbReference>
<protein>
    <submittedName>
        <fullName evidence="14">TonB-dependent receptor</fullName>
    </submittedName>
</protein>
<dbReference type="Pfam" id="PF13715">
    <property type="entry name" value="CarbopepD_reg_2"/>
    <property type="match status" value="1"/>
</dbReference>
<dbReference type="PROSITE" id="PS52016">
    <property type="entry name" value="TONB_DEPENDENT_REC_3"/>
    <property type="match status" value="1"/>
</dbReference>
<comment type="caution">
    <text evidence="14">The sequence shown here is derived from an EMBL/GenBank/DDBJ whole genome shotgun (WGS) entry which is preliminary data.</text>
</comment>
<keyword evidence="7 10" id="KW-0472">Membrane</keyword>
<evidence type="ECO:0000313" key="15">
    <source>
        <dbReference type="Proteomes" id="UP000651837"/>
    </source>
</evidence>
<reference evidence="14 15" key="1">
    <citation type="submission" date="2020-07" db="EMBL/GenBank/DDBJ databases">
        <title>The draft genome sequence of Maribacter polysiphoniae KCTC 22021.</title>
        <authorList>
            <person name="Mu L."/>
        </authorList>
    </citation>
    <scope>NUCLEOTIDE SEQUENCE [LARGE SCALE GENOMIC DNA]</scope>
    <source>
        <strain evidence="14 15">KCTC 22021</strain>
    </source>
</reference>
<dbReference type="Proteomes" id="UP000651837">
    <property type="component" value="Unassembled WGS sequence"/>
</dbReference>
<dbReference type="Gene3D" id="2.60.40.1120">
    <property type="entry name" value="Carboxypeptidase-like, regulatory domain"/>
    <property type="match status" value="1"/>
</dbReference>
<proteinExistence type="inferred from homology"/>
<keyword evidence="9 10" id="KW-0998">Cell outer membrane</keyword>
<dbReference type="InterPro" id="IPR023996">
    <property type="entry name" value="TonB-dep_OMP_SusC/RagA"/>
</dbReference>
<evidence type="ECO:0000313" key="14">
    <source>
        <dbReference type="EMBL" id="MBD1262771.1"/>
    </source>
</evidence>
<evidence type="ECO:0000256" key="6">
    <source>
        <dbReference type="ARBA" id="ARBA00023077"/>
    </source>
</evidence>
<accession>A0ABR7W3L6</accession>
<dbReference type="EMBL" id="JACWLN010000013">
    <property type="protein sequence ID" value="MBD1262771.1"/>
    <property type="molecule type" value="Genomic_DNA"/>
</dbReference>
<dbReference type="InterPro" id="IPR039426">
    <property type="entry name" value="TonB-dep_rcpt-like"/>
</dbReference>
<evidence type="ECO:0000256" key="2">
    <source>
        <dbReference type="ARBA" id="ARBA00022448"/>
    </source>
</evidence>
<dbReference type="NCBIfam" id="TIGR04056">
    <property type="entry name" value="OMP_RagA_SusC"/>
    <property type="match status" value="1"/>
</dbReference>
<dbReference type="Pfam" id="PF07715">
    <property type="entry name" value="Plug"/>
    <property type="match status" value="1"/>
</dbReference>
<keyword evidence="8 14" id="KW-0675">Receptor</keyword>
<feature type="domain" description="TonB-dependent receptor plug" evidence="13">
    <location>
        <begin position="112"/>
        <end position="216"/>
    </location>
</feature>
<evidence type="ECO:0000256" key="1">
    <source>
        <dbReference type="ARBA" id="ARBA00004571"/>
    </source>
</evidence>
<dbReference type="PANTHER" id="PTHR30069">
    <property type="entry name" value="TONB-DEPENDENT OUTER MEMBRANE RECEPTOR"/>
    <property type="match status" value="1"/>
</dbReference>
<keyword evidence="15" id="KW-1185">Reference proteome</keyword>
<dbReference type="SUPFAM" id="SSF56935">
    <property type="entry name" value="Porins"/>
    <property type="match status" value="1"/>
</dbReference>
<dbReference type="InterPro" id="IPR000531">
    <property type="entry name" value="Beta-barrel_TonB"/>
</dbReference>
<keyword evidence="3 10" id="KW-1134">Transmembrane beta strand</keyword>
<dbReference type="InterPro" id="IPR023997">
    <property type="entry name" value="TonB-dep_OMP_SusC/RagA_CS"/>
</dbReference>
<evidence type="ECO:0000256" key="10">
    <source>
        <dbReference type="PROSITE-ProRule" id="PRU01360"/>
    </source>
</evidence>
<keyword evidence="2 10" id="KW-0813">Transport</keyword>
<evidence type="ECO:0000256" key="8">
    <source>
        <dbReference type="ARBA" id="ARBA00023170"/>
    </source>
</evidence>
<dbReference type="InterPro" id="IPR008969">
    <property type="entry name" value="CarboxyPept-like_regulatory"/>
</dbReference>
<dbReference type="Gene3D" id="2.40.170.20">
    <property type="entry name" value="TonB-dependent receptor, beta-barrel domain"/>
    <property type="match status" value="1"/>
</dbReference>
<organism evidence="14 15">
    <name type="scientific">Maribacter polysiphoniae</name>
    <dbReference type="NCBI Taxonomy" id="429344"/>
    <lineage>
        <taxon>Bacteria</taxon>
        <taxon>Pseudomonadati</taxon>
        <taxon>Bacteroidota</taxon>
        <taxon>Flavobacteriia</taxon>
        <taxon>Flavobacteriales</taxon>
        <taxon>Flavobacteriaceae</taxon>
        <taxon>Maribacter</taxon>
    </lineage>
</organism>
<evidence type="ECO:0000256" key="9">
    <source>
        <dbReference type="ARBA" id="ARBA00023237"/>
    </source>
</evidence>
<evidence type="ECO:0000256" key="7">
    <source>
        <dbReference type="ARBA" id="ARBA00023136"/>
    </source>
</evidence>
<keyword evidence="4 10" id="KW-0812">Transmembrane</keyword>
<name>A0ABR7W3L6_9FLAO</name>
<keyword evidence="6 11" id="KW-0798">TonB box</keyword>
<evidence type="ECO:0000259" key="13">
    <source>
        <dbReference type="Pfam" id="PF07715"/>
    </source>
</evidence>
<keyword evidence="5" id="KW-0732">Signal</keyword>
<feature type="domain" description="TonB-dependent receptor-like beta-barrel" evidence="12">
    <location>
        <begin position="400"/>
        <end position="986"/>
    </location>
</feature>
<dbReference type="InterPro" id="IPR037066">
    <property type="entry name" value="Plug_dom_sf"/>
</dbReference>